<evidence type="ECO:0000313" key="1">
    <source>
        <dbReference type="EMBL" id="TQS42257.1"/>
    </source>
</evidence>
<dbReference type="EMBL" id="VIRS01000019">
    <property type="protein sequence ID" value="TQS42257.1"/>
    <property type="molecule type" value="Genomic_DNA"/>
</dbReference>
<protein>
    <submittedName>
        <fullName evidence="1">DUF3052 domain-containing protein</fullName>
    </submittedName>
</protein>
<dbReference type="InParanoid" id="A0A545ALR1"/>
<reference evidence="1 2" key="1">
    <citation type="submission" date="2019-07" db="EMBL/GenBank/DDBJ databases">
        <title>Cryptosporangium phraense sp. nov., isolated from plant litter.</title>
        <authorList>
            <person name="Suriyachadkun C."/>
        </authorList>
    </citation>
    <scope>NUCLEOTIDE SEQUENCE [LARGE SCALE GENOMIC DNA]</scope>
    <source>
        <strain evidence="1 2">A-T 5661</strain>
    </source>
</reference>
<dbReference type="AlphaFoldDB" id="A0A545ALR1"/>
<sequence length="134" mass="14488">MTSGYSGYSGTPLPRKLGVKSGHRVLLDGAPPSFALEPLPDDVSVDRGPADGEPYDVALVFCPDADALQARWPVVHPRTTSAGALWVAWPKGRREFGENAVREYGLTHGRVDTKVCAIDATWSGLKFVIRVADR</sequence>
<dbReference type="Proteomes" id="UP000317982">
    <property type="component" value="Unassembled WGS sequence"/>
</dbReference>
<proteinExistence type="predicted"/>
<keyword evidence="2" id="KW-1185">Reference proteome</keyword>
<organism evidence="1 2">
    <name type="scientific">Cryptosporangium phraense</name>
    <dbReference type="NCBI Taxonomy" id="2593070"/>
    <lineage>
        <taxon>Bacteria</taxon>
        <taxon>Bacillati</taxon>
        <taxon>Actinomycetota</taxon>
        <taxon>Actinomycetes</taxon>
        <taxon>Cryptosporangiales</taxon>
        <taxon>Cryptosporangiaceae</taxon>
        <taxon>Cryptosporangium</taxon>
    </lineage>
</organism>
<dbReference type="OrthoDB" id="9800461at2"/>
<comment type="caution">
    <text evidence="1">The sequence shown here is derived from an EMBL/GenBank/DDBJ whole genome shotgun (WGS) entry which is preliminary data.</text>
</comment>
<dbReference type="RefSeq" id="WP_142707314.1">
    <property type="nucleotide sequence ID" value="NZ_VIRS01000019.1"/>
</dbReference>
<evidence type="ECO:0000313" key="2">
    <source>
        <dbReference type="Proteomes" id="UP000317982"/>
    </source>
</evidence>
<gene>
    <name evidence="1" type="ORF">FL583_25315</name>
</gene>
<accession>A0A545ALR1</accession>
<name>A0A545ALR1_9ACTN</name>